<feature type="transmembrane region" description="Helical" evidence="1">
    <location>
        <begin position="12"/>
        <end position="30"/>
    </location>
</feature>
<dbReference type="PANTHER" id="PTHR19353:SF19">
    <property type="entry name" value="DELTA(5) FATTY ACID DESATURASE C-RELATED"/>
    <property type="match status" value="1"/>
</dbReference>
<gene>
    <name evidence="3" type="ORF">G7Y85_10975</name>
</gene>
<evidence type="ECO:0000313" key="3">
    <source>
        <dbReference type="EMBL" id="NGY05294.1"/>
    </source>
</evidence>
<evidence type="ECO:0000259" key="2">
    <source>
        <dbReference type="Pfam" id="PF00487"/>
    </source>
</evidence>
<dbReference type="GO" id="GO:0008610">
    <property type="term" value="P:lipid biosynthetic process"/>
    <property type="evidence" value="ECO:0007669"/>
    <property type="project" value="UniProtKB-ARBA"/>
</dbReference>
<comment type="caution">
    <text evidence="3">The sequence shown here is derived from an EMBL/GenBank/DDBJ whole genome shotgun (WGS) entry which is preliminary data.</text>
</comment>
<keyword evidence="1" id="KW-0472">Membrane</keyword>
<keyword evidence="1" id="KW-0812">Transmembrane</keyword>
<feature type="transmembrane region" description="Helical" evidence="1">
    <location>
        <begin position="36"/>
        <end position="57"/>
    </location>
</feature>
<organism evidence="3 4">
    <name type="scientific">Solimonas terrae</name>
    <dbReference type="NCBI Taxonomy" id="1396819"/>
    <lineage>
        <taxon>Bacteria</taxon>
        <taxon>Pseudomonadati</taxon>
        <taxon>Pseudomonadota</taxon>
        <taxon>Gammaproteobacteria</taxon>
        <taxon>Nevskiales</taxon>
        <taxon>Nevskiaceae</taxon>
        <taxon>Solimonas</taxon>
    </lineage>
</organism>
<dbReference type="InterPro" id="IPR005804">
    <property type="entry name" value="FA_desaturase_dom"/>
</dbReference>
<keyword evidence="4" id="KW-1185">Reference proteome</keyword>
<dbReference type="PANTHER" id="PTHR19353">
    <property type="entry name" value="FATTY ACID DESATURASE 2"/>
    <property type="match status" value="1"/>
</dbReference>
<feature type="transmembrane region" description="Helical" evidence="1">
    <location>
        <begin position="120"/>
        <end position="139"/>
    </location>
</feature>
<name>A0A6M2BSG4_9GAMM</name>
<dbReference type="EMBL" id="JAAMOW010000005">
    <property type="protein sequence ID" value="NGY05294.1"/>
    <property type="molecule type" value="Genomic_DNA"/>
</dbReference>
<dbReference type="GO" id="GO:0016717">
    <property type="term" value="F:oxidoreductase activity, acting on paired donors, with oxidation of a pair of donors resulting in the reduction of molecular oxygen to two molecules of water"/>
    <property type="evidence" value="ECO:0007669"/>
    <property type="project" value="TreeGrafter"/>
</dbReference>
<proteinExistence type="predicted"/>
<evidence type="ECO:0000256" key="1">
    <source>
        <dbReference type="SAM" id="Phobius"/>
    </source>
</evidence>
<dbReference type="GO" id="GO:0016020">
    <property type="term" value="C:membrane"/>
    <property type="evidence" value="ECO:0007669"/>
    <property type="project" value="TreeGrafter"/>
</dbReference>
<feature type="domain" description="Fatty acid desaturase" evidence="2">
    <location>
        <begin position="35"/>
        <end position="266"/>
    </location>
</feature>
<dbReference type="InterPro" id="IPR012171">
    <property type="entry name" value="Fatty_acid_desaturase"/>
</dbReference>
<protein>
    <submittedName>
        <fullName evidence="3">Fatty acid desaturase</fullName>
    </submittedName>
</protein>
<feature type="transmembrane region" description="Helical" evidence="1">
    <location>
        <begin position="184"/>
        <end position="201"/>
    </location>
</feature>
<dbReference type="Proteomes" id="UP000472676">
    <property type="component" value="Unassembled WGS sequence"/>
</dbReference>
<feature type="transmembrane region" description="Helical" evidence="1">
    <location>
        <begin position="69"/>
        <end position="89"/>
    </location>
</feature>
<sequence length="316" mass="36971">MRLMQFRPVYTHAKILLFIAIMVMLGYIVWTTDSTWLRWTAYVGLGYMQMSMVTFMHDATHNVLFEPRWENWAFGIIAMTPLLASFVAFKEDHLEHHRYNRSYQDPDAFTMGKRGPLDFLLFYGYIAASALLSFLHFNLLYPIGKFDRRNWAIHIGETLFKVVVYAILLTWAAHNGVLDKTLGLVLYPILFFSFFNAMRFISEHYETPWNEGKLTGTRTVISNPVHSWFWNNINWHIGHHVFPRVPYYNLVELHKLIEPDIDGLGALVDKSYIAVFLSALWRGPESEPRLAHFLQQRGRVRKRAEVLARLPRVSST</sequence>
<evidence type="ECO:0000313" key="4">
    <source>
        <dbReference type="Proteomes" id="UP000472676"/>
    </source>
</evidence>
<accession>A0A6M2BSG4</accession>
<dbReference type="RefSeq" id="WP_166256468.1">
    <property type="nucleotide sequence ID" value="NZ_JAAMOW010000005.1"/>
</dbReference>
<feature type="transmembrane region" description="Helical" evidence="1">
    <location>
        <begin position="151"/>
        <end position="172"/>
    </location>
</feature>
<dbReference type="AlphaFoldDB" id="A0A6M2BSG4"/>
<keyword evidence="1" id="KW-1133">Transmembrane helix</keyword>
<dbReference type="Pfam" id="PF00487">
    <property type="entry name" value="FA_desaturase"/>
    <property type="match status" value="1"/>
</dbReference>
<reference evidence="3 4" key="1">
    <citation type="journal article" date="2014" name="Int. J. Syst. Evol. Microbiol.">
        <title>Solimonas terrae sp. nov., isolated from soil.</title>
        <authorList>
            <person name="Kim S.J."/>
            <person name="Moon J.Y."/>
            <person name="Weon H.Y."/>
            <person name="Ahn J.H."/>
            <person name="Chen W.M."/>
            <person name="Kwon S.W."/>
        </authorList>
    </citation>
    <scope>NUCLEOTIDE SEQUENCE [LARGE SCALE GENOMIC DNA]</scope>
    <source>
        <strain evidence="3 4">KIS83-12</strain>
    </source>
</reference>